<dbReference type="CDD" id="cd10030">
    <property type="entry name" value="UDG-F4_TTUDGA_SPO1dp_like"/>
    <property type="match status" value="1"/>
</dbReference>
<organism evidence="13 14">
    <name type="scientific">Thermofilum pendens (strain DSM 2475 / Hrk 5)</name>
    <dbReference type="NCBI Taxonomy" id="368408"/>
    <lineage>
        <taxon>Archaea</taxon>
        <taxon>Thermoproteota</taxon>
        <taxon>Thermoprotei</taxon>
        <taxon>Thermofilales</taxon>
        <taxon>Thermofilaceae</taxon>
        <taxon>Thermofilum</taxon>
    </lineage>
</organism>
<dbReference type="GO" id="GO:0051539">
    <property type="term" value="F:4 iron, 4 sulfur cluster binding"/>
    <property type="evidence" value="ECO:0007669"/>
    <property type="project" value="UniProtKB-KW"/>
</dbReference>
<evidence type="ECO:0000259" key="12">
    <source>
        <dbReference type="SMART" id="SM00986"/>
    </source>
</evidence>
<evidence type="ECO:0000256" key="2">
    <source>
        <dbReference type="ARBA" id="ARBA00006521"/>
    </source>
</evidence>
<dbReference type="NCBIfam" id="TIGR00758">
    <property type="entry name" value="UDG_fam4"/>
    <property type="match status" value="1"/>
</dbReference>
<comment type="similarity">
    <text evidence="2">Belongs to the uracil-DNA glycosylase (UDG) superfamily. Type 4 (UDGa) family.</text>
</comment>
<keyword evidence="7" id="KW-0227">DNA damage</keyword>
<evidence type="ECO:0000256" key="5">
    <source>
        <dbReference type="ARBA" id="ARBA00022485"/>
    </source>
</evidence>
<dbReference type="SMART" id="SM00987">
    <property type="entry name" value="UreE_C"/>
    <property type="match status" value="1"/>
</dbReference>
<dbReference type="InterPro" id="IPR005122">
    <property type="entry name" value="Uracil-DNA_glycosylase-like"/>
</dbReference>
<evidence type="ECO:0000256" key="7">
    <source>
        <dbReference type="ARBA" id="ARBA00022763"/>
    </source>
</evidence>
<dbReference type="InterPro" id="IPR051536">
    <property type="entry name" value="UDG_Type-4/5"/>
</dbReference>
<keyword evidence="5" id="KW-0004">4Fe-4S</keyword>
<dbReference type="EMBL" id="CP000505">
    <property type="protein sequence ID" value="ABL78200.1"/>
    <property type="molecule type" value="Genomic_DNA"/>
</dbReference>
<dbReference type="RefSeq" id="WP_011752465.1">
    <property type="nucleotide sequence ID" value="NC_008698.1"/>
</dbReference>
<evidence type="ECO:0000256" key="3">
    <source>
        <dbReference type="ARBA" id="ARBA00012030"/>
    </source>
</evidence>
<dbReference type="eggNOG" id="arCOG00905">
    <property type="taxonomic scope" value="Archaea"/>
</dbReference>
<dbReference type="InterPro" id="IPR036895">
    <property type="entry name" value="Uracil-DNA_glycosylase-like_sf"/>
</dbReference>
<dbReference type="KEGG" id="tpe:Tpen_0798"/>
<evidence type="ECO:0000256" key="4">
    <source>
        <dbReference type="ARBA" id="ARBA00019403"/>
    </source>
</evidence>
<dbReference type="OrthoDB" id="8612at2157"/>
<dbReference type="PANTHER" id="PTHR33693:SF1">
    <property type="entry name" value="TYPE-4 URACIL-DNA GLYCOSYLASE"/>
    <property type="match status" value="1"/>
</dbReference>
<dbReference type="EC" id="3.2.2.27" evidence="3"/>
<evidence type="ECO:0000256" key="10">
    <source>
        <dbReference type="ARBA" id="ARBA00023014"/>
    </source>
</evidence>
<dbReference type="HOGENOM" id="CLU_044815_1_3_2"/>
<name>A1RYC0_THEPD</name>
<keyword evidence="8" id="KW-0378">Hydrolase</keyword>
<evidence type="ECO:0000256" key="11">
    <source>
        <dbReference type="ARBA" id="ARBA00023204"/>
    </source>
</evidence>
<dbReference type="AlphaFoldDB" id="A1RYC0"/>
<feature type="domain" description="Uracil-DNA glycosylase-like" evidence="12">
    <location>
        <begin position="44"/>
        <end position="198"/>
    </location>
</feature>
<reference evidence="14" key="1">
    <citation type="journal article" date="2008" name="J. Bacteriol.">
        <title>Genome sequence of Thermofilum pendens reveals an exceptional loss of biosynthetic pathways without genome reduction.</title>
        <authorList>
            <person name="Anderson I."/>
            <person name="Rodriguez J."/>
            <person name="Susanti D."/>
            <person name="Porat I."/>
            <person name="Reich C."/>
            <person name="Ulrich L.E."/>
            <person name="Elkins J.G."/>
            <person name="Mavromatis K."/>
            <person name="Lykidis A."/>
            <person name="Kim E."/>
            <person name="Thompson L.S."/>
            <person name="Nolan M."/>
            <person name="Land M."/>
            <person name="Copeland A."/>
            <person name="Lapidus A."/>
            <person name="Lucas S."/>
            <person name="Detter C."/>
            <person name="Zhulin I.B."/>
            <person name="Olsen G.J."/>
            <person name="Whitman W."/>
            <person name="Mukhopadhyay B."/>
            <person name="Bristow J."/>
            <person name="Kyrpides N."/>
        </authorList>
    </citation>
    <scope>NUCLEOTIDE SEQUENCE [LARGE SCALE GENOMIC DNA]</scope>
    <source>
        <strain evidence="14">DSM 2475 / Hrk 5</strain>
    </source>
</reference>
<evidence type="ECO:0000313" key="14">
    <source>
        <dbReference type="Proteomes" id="UP000000641"/>
    </source>
</evidence>
<comment type="catalytic activity">
    <reaction evidence="1">
        <text>Hydrolyzes single-stranded DNA or mismatched double-stranded DNA and polynucleotides, releasing free uracil.</text>
        <dbReference type="EC" id="3.2.2.27"/>
    </reaction>
</comment>
<evidence type="ECO:0000256" key="6">
    <source>
        <dbReference type="ARBA" id="ARBA00022723"/>
    </source>
</evidence>
<evidence type="ECO:0000256" key="1">
    <source>
        <dbReference type="ARBA" id="ARBA00001400"/>
    </source>
</evidence>
<dbReference type="GO" id="GO:0006281">
    <property type="term" value="P:DNA repair"/>
    <property type="evidence" value="ECO:0007669"/>
    <property type="project" value="UniProtKB-KW"/>
</dbReference>
<dbReference type="EnsemblBacteria" id="ABL78200">
    <property type="protein sequence ID" value="ABL78200"/>
    <property type="gene ID" value="Tpen_0798"/>
</dbReference>
<dbReference type="SUPFAM" id="SSF52141">
    <property type="entry name" value="Uracil-DNA glycosylase-like"/>
    <property type="match status" value="1"/>
</dbReference>
<keyword evidence="10" id="KW-0411">Iron-sulfur</keyword>
<sequence length="217" mass="23482">MSGKKPAGSNASCGDVLRALEEIAGEIAKCEKCPLSRSRTHTVPGEGNPCSGVVFIGEAPGRNEDLQGRPFVGAAGALLTELISLAGLSREEVFITNVVKCRPPNNREPREEEIAACLPYLLAQLRAIKPRLIVTLGKHSTKTILRMRGMSVDSIMSVRGKAYTVNAEWGQVTVFPTLHPAAALYNPAMRKVLEEDFRFLRGLLEGGGQRTLDSWLG</sequence>
<keyword evidence="14" id="KW-1185">Reference proteome</keyword>
<evidence type="ECO:0000313" key="13">
    <source>
        <dbReference type="EMBL" id="ABL78200.1"/>
    </source>
</evidence>
<dbReference type="Pfam" id="PF03167">
    <property type="entry name" value="UDG"/>
    <property type="match status" value="1"/>
</dbReference>
<dbReference type="InterPro" id="IPR005273">
    <property type="entry name" value="Ura-DNA_glyco_family4"/>
</dbReference>
<keyword evidence="6" id="KW-0479">Metal-binding</keyword>
<accession>A1RYC0</accession>
<dbReference type="STRING" id="368408.Tpen_0798"/>
<evidence type="ECO:0000256" key="8">
    <source>
        <dbReference type="ARBA" id="ARBA00022801"/>
    </source>
</evidence>
<keyword evidence="11" id="KW-0234">DNA repair</keyword>
<dbReference type="GeneID" id="4601259"/>
<dbReference type="Proteomes" id="UP000000641">
    <property type="component" value="Chromosome"/>
</dbReference>
<dbReference type="InterPro" id="IPR053423">
    <property type="entry name" value="Type-4_UDG"/>
</dbReference>
<dbReference type="SMART" id="SM00986">
    <property type="entry name" value="UDG"/>
    <property type="match status" value="1"/>
</dbReference>
<evidence type="ECO:0000256" key="9">
    <source>
        <dbReference type="ARBA" id="ARBA00023004"/>
    </source>
</evidence>
<proteinExistence type="inferred from homology"/>
<dbReference type="GO" id="GO:0004844">
    <property type="term" value="F:uracil DNA N-glycosylase activity"/>
    <property type="evidence" value="ECO:0007669"/>
    <property type="project" value="UniProtKB-EC"/>
</dbReference>
<keyword evidence="9" id="KW-0408">Iron</keyword>
<protein>
    <recommendedName>
        <fullName evidence="4">Type-4 uracil-DNA glycosylase</fullName>
        <ecNumber evidence="3">3.2.2.27</ecNumber>
    </recommendedName>
</protein>
<dbReference type="NCBIfam" id="NF040953">
    <property type="entry name" value="Arch_udg"/>
    <property type="match status" value="1"/>
</dbReference>
<dbReference type="GO" id="GO:0046872">
    <property type="term" value="F:metal ion binding"/>
    <property type="evidence" value="ECO:0007669"/>
    <property type="project" value="UniProtKB-KW"/>
</dbReference>
<gene>
    <name evidence="13" type="ordered locus">Tpen_0798</name>
</gene>
<dbReference type="PANTHER" id="PTHR33693">
    <property type="entry name" value="TYPE-5 URACIL-DNA GLYCOSYLASE"/>
    <property type="match status" value="1"/>
</dbReference>
<dbReference type="Gene3D" id="3.40.470.10">
    <property type="entry name" value="Uracil-DNA glycosylase-like domain"/>
    <property type="match status" value="1"/>
</dbReference>